<keyword evidence="1" id="KW-1133">Transmembrane helix</keyword>
<reference evidence="2 3" key="1">
    <citation type="submission" date="2024-04" db="EMBL/GenBank/DDBJ databases">
        <title>Isolation of an actinomycete strain from pig manure.</title>
        <authorList>
            <person name="Gong T."/>
            <person name="Yu Z."/>
            <person name="An M."/>
            <person name="Wei C."/>
            <person name="Yang W."/>
            <person name="Liu L."/>
        </authorList>
    </citation>
    <scope>NUCLEOTIDE SEQUENCE [LARGE SCALE GENOMIC DNA]</scope>
    <source>
        <strain evidence="2 3">ZF39</strain>
    </source>
</reference>
<evidence type="ECO:0000256" key="1">
    <source>
        <dbReference type="SAM" id="Phobius"/>
    </source>
</evidence>
<name>A0ABZ3FQV4_9ACTN</name>
<gene>
    <name evidence="2" type="ORF">AADG42_14500</name>
</gene>
<dbReference type="Proteomes" id="UP001442841">
    <property type="component" value="Chromosome"/>
</dbReference>
<dbReference type="EMBL" id="CP154795">
    <property type="protein sequence ID" value="XAN08458.1"/>
    <property type="molecule type" value="Genomic_DNA"/>
</dbReference>
<keyword evidence="1" id="KW-0812">Transmembrane</keyword>
<accession>A0ABZ3FQV4</accession>
<evidence type="ECO:0000313" key="3">
    <source>
        <dbReference type="Proteomes" id="UP001442841"/>
    </source>
</evidence>
<evidence type="ECO:0000313" key="2">
    <source>
        <dbReference type="EMBL" id="XAN08458.1"/>
    </source>
</evidence>
<protein>
    <submittedName>
        <fullName evidence="2">Uncharacterized protein</fullName>
    </submittedName>
</protein>
<dbReference type="RefSeq" id="WP_425309913.1">
    <property type="nucleotide sequence ID" value="NZ_CP154795.1"/>
</dbReference>
<feature type="transmembrane region" description="Helical" evidence="1">
    <location>
        <begin position="16"/>
        <end position="39"/>
    </location>
</feature>
<sequence>MSRGDTPASTSKRPSLVLGCFGVALVLIITAGVVGVAWLRQQRQIAPLPFETRCVATGPSGSVSLTLDQSRWTAIVVGMGVRHQVGVHGATIAMATVYQETGIRNLEYGDRDSLGLFQQRPSQDWGTPEQIMDPWYSSEQFYEALVEVPGWKTGDVNDTAQAVQRSGHPQAYRKHEQNARVLAEAFTGEAIDGVSCFDERRVAGRPAELGAEITRTFGDPVTQDGSRLEIVPGDAARARAVAAYAIANAGEFGVTSVETGGRTWTASQTGLPSWQAGGDVPEGTSVITLR</sequence>
<keyword evidence="3" id="KW-1185">Reference proteome</keyword>
<organism evidence="2 3">
    <name type="scientific">Ammonicoccus fulvus</name>
    <dbReference type="NCBI Taxonomy" id="3138240"/>
    <lineage>
        <taxon>Bacteria</taxon>
        <taxon>Bacillati</taxon>
        <taxon>Actinomycetota</taxon>
        <taxon>Actinomycetes</taxon>
        <taxon>Propionibacteriales</taxon>
        <taxon>Propionibacteriaceae</taxon>
        <taxon>Ammonicoccus</taxon>
    </lineage>
</organism>
<keyword evidence="1" id="KW-0472">Membrane</keyword>
<proteinExistence type="predicted"/>